<keyword evidence="4 9" id="KW-0547">Nucleotide-binding</keyword>
<evidence type="ECO:0000256" key="4">
    <source>
        <dbReference type="ARBA" id="ARBA00022741"/>
    </source>
</evidence>
<keyword evidence="9" id="KW-0963">Cytoplasm</keyword>
<dbReference type="Gene3D" id="1.20.120.430">
    <property type="entry name" value="tRNA modification GTPase MnmE domain 2"/>
    <property type="match status" value="1"/>
</dbReference>
<evidence type="ECO:0000256" key="5">
    <source>
        <dbReference type="ARBA" id="ARBA00022801"/>
    </source>
</evidence>
<dbReference type="GO" id="GO:0042802">
    <property type="term" value="F:identical protein binding"/>
    <property type="evidence" value="ECO:0007669"/>
    <property type="project" value="UniProtKB-ARBA"/>
</dbReference>
<dbReference type="GO" id="GO:0003924">
    <property type="term" value="F:GTPase activity"/>
    <property type="evidence" value="ECO:0007669"/>
    <property type="project" value="UniProtKB-UniRule"/>
</dbReference>
<keyword evidence="7 9" id="KW-0630">Potassium</keyword>
<feature type="binding site" evidence="9">
    <location>
        <position position="276"/>
    </location>
    <ligand>
        <name>K(+)</name>
        <dbReference type="ChEBI" id="CHEBI:29103"/>
    </ligand>
</feature>
<dbReference type="HAMAP" id="MF_00379">
    <property type="entry name" value="GTPase_MnmE"/>
    <property type="match status" value="1"/>
</dbReference>
<dbReference type="PANTHER" id="PTHR42714:SF2">
    <property type="entry name" value="TRNA MODIFICATION GTPASE GTPBP3, MITOCHONDRIAL"/>
    <property type="match status" value="1"/>
</dbReference>
<keyword evidence="2 9" id="KW-0819">tRNA processing</keyword>
<dbReference type="InterPro" id="IPR006073">
    <property type="entry name" value="GTP-bd"/>
</dbReference>
<sequence length="481" mass="53908">MDGKKKYNLYESNTIAAIATPLGPAGIGVIRISGSDAKSIVTNIFIAKNSALNSKDTRPSIFEFKSHQVYYGNILDYHTGKIIDEAIVFYMKRPNSFTREDVVEIQCHSGIVNLNRILNSVLDSGAKIAEAGEFTKRAFLNGRIDLSQAEGIIDLINAPCKKAAEIATNQMSGHIKQYVEKIKKKLIHLKAQCEAKIEFEESAELENGLSLSEINHIIFNNIFNDLKTAIQQSKDHSIYSQGISITIAGIPNVGKSSLLNTLVESDVAIVSEVPGTTRDVLKENINIYGIPVIAFDTAGIHHSDDPIEIMGIKKAHQKIEKSDIILFMLDATRSMLAFEKDFIIQHKCQNVIIIVNKIDKIDRERCNFNEVKKIGLPVSFISAKHGNGIKELKSTIYDEITKNIDQIHKNDAITTNFRQRKIFEKAVENIQSYMKDPNQNESYELISELIDIIIKEMDDITGDNLAIDIYEEIFKQFCIGK</sequence>
<dbReference type="SUPFAM" id="SSF52540">
    <property type="entry name" value="P-loop containing nucleoside triphosphate hydrolases"/>
    <property type="match status" value="1"/>
</dbReference>
<evidence type="ECO:0000256" key="8">
    <source>
        <dbReference type="ARBA" id="ARBA00023134"/>
    </source>
</evidence>
<feature type="binding site" evidence="9">
    <location>
        <position position="277"/>
    </location>
    <ligand>
        <name>Mg(2+)</name>
        <dbReference type="ChEBI" id="CHEBI:18420"/>
    </ligand>
</feature>
<gene>
    <name evidence="9 12" type="primary">mnmE</name>
    <name evidence="9" type="synonym">trmE</name>
    <name evidence="12" type="ORF">DSCOOX_36640</name>
</gene>
<evidence type="ECO:0000259" key="11">
    <source>
        <dbReference type="PROSITE" id="PS51709"/>
    </source>
</evidence>
<evidence type="ECO:0000256" key="9">
    <source>
        <dbReference type="HAMAP-Rule" id="MF_00379"/>
    </source>
</evidence>
<comment type="function">
    <text evidence="9">Exhibits a very high intrinsic GTPase hydrolysis rate. Involved in the addition of a carboxymethylaminomethyl (cmnm) group at the wobble position (U34) of certain tRNAs, forming tRNA-cmnm(5)s(2)U34.</text>
</comment>
<feature type="binding site" evidence="9">
    <location>
        <begin position="271"/>
        <end position="277"/>
    </location>
    <ligand>
        <name>GTP</name>
        <dbReference type="ChEBI" id="CHEBI:37565"/>
    </ligand>
</feature>
<keyword evidence="5 9" id="KW-0378">Hydrolase</keyword>
<protein>
    <recommendedName>
        <fullName evidence="9">tRNA modification GTPase MnmE</fullName>
        <ecNumber evidence="9">3.6.-.-</ecNumber>
    </recommendedName>
</protein>
<feature type="binding site" evidence="9">
    <location>
        <begin position="252"/>
        <end position="257"/>
    </location>
    <ligand>
        <name>GTP</name>
        <dbReference type="ChEBI" id="CHEBI:37565"/>
    </ligand>
</feature>
<accession>A0A5K8AEU8</accession>
<evidence type="ECO:0000313" key="13">
    <source>
        <dbReference type="Proteomes" id="UP000422108"/>
    </source>
</evidence>
<dbReference type="NCBIfam" id="TIGR00450">
    <property type="entry name" value="mnmE_trmE_thdF"/>
    <property type="match status" value="1"/>
</dbReference>
<dbReference type="InterPro" id="IPR027368">
    <property type="entry name" value="MnmE_dom2"/>
</dbReference>
<dbReference type="CDD" id="cd04164">
    <property type="entry name" value="trmE"/>
    <property type="match status" value="1"/>
</dbReference>
<feature type="binding site" evidence="9">
    <location>
        <begin position="296"/>
        <end position="299"/>
    </location>
    <ligand>
        <name>GTP</name>
        <dbReference type="ChEBI" id="CHEBI:37565"/>
    </ligand>
</feature>
<dbReference type="RefSeq" id="WP_155311543.1">
    <property type="nucleotide sequence ID" value="NZ_AP021879.1"/>
</dbReference>
<comment type="subcellular location">
    <subcellularLocation>
        <location evidence="9">Cytoplasm</location>
    </subcellularLocation>
</comment>
<dbReference type="GO" id="GO:0046872">
    <property type="term" value="F:metal ion binding"/>
    <property type="evidence" value="ECO:0007669"/>
    <property type="project" value="UniProtKB-KW"/>
</dbReference>
<comment type="subunit">
    <text evidence="9">Homodimer. Heterotetramer of two MnmE and two MnmG subunits.</text>
</comment>
<evidence type="ECO:0000256" key="2">
    <source>
        <dbReference type="ARBA" id="ARBA00022694"/>
    </source>
</evidence>
<dbReference type="InterPro" id="IPR027417">
    <property type="entry name" value="P-loop_NTPase"/>
</dbReference>
<feature type="binding site" evidence="9">
    <location>
        <position position="481"/>
    </location>
    <ligand>
        <name>(6S)-5-formyl-5,6,7,8-tetrahydrofolate</name>
        <dbReference type="ChEBI" id="CHEBI:57457"/>
    </ligand>
</feature>
<reference evidence="12 13" key="1">
    <citation type="submission" date="2019-11" db="EMBL/GenBank/DDBJ databases">
        <title>Comparative genomics of hydrocarbon-degrading Desulfosarcina strains.</title>
        <authorList>
            <person name="Watanabe M."/>
            <person name="Kojima H."/>
            <person name="Fukui M."/>
        </authorList>
    </citation>
    <scope>NUCLEOTIDE SEQUENCE [LARGE SCALE GENOMIC DNA]</scope>
    <source>
        <strain evidence="13">oXyS1</strain>
    </source>
</reference>
<dbReference type="GO" id="GO:0002098">
    <property type="term" value="P:tRNA wobble uridine modification"/>
    <property type="evidence" value="ECO:0007669"/>
    <property type="project" value="TreeGrafter"/>
</dbReference>
<dbReference type="GO" id="GO:0005525">
    <property type="term" value="F:GTP binding"/>
    <property type="evidence" value="ECO:0007669"/>
    <property type="project" value="UniProtKB-UniRule"/>
</dbReference>
<dbReference type="PANTHER" id="PTHR42714">
    <property type="entry name" value="TRNA MODIFICATION GTPASE GTPBP3"/>
    <property type="match status" value="1"/>
</dbReference>
<dbReference type="PROSITE" id="PS51709">
    <property type="entry name" value="G_TRME"/>
    <property type="match status" value="1"/>
</dbReference>
<dbReference type="GO" id="GO:0005829">
    <property type="term" value="C:cytosol"/>
    <property type="evidence" value="ECO:0007669"/>
    <property type="project" value="TreeGrafter"/>
</dbReference>
<dbReference type="NCBIfam" id="TIGR00231">
    <property type="entry name" value="small_GTP"/>
    <property type="match status" value="1"/>
</dbReference>
<feature type="binding site" evidence="9">
    <location>
        <position position="256"/>
    </location>
    <ligand>
        <name>Mg(2+)</name>
        <dbReference type="ChEBI" id="CHEBI:18420"/>
    </ligand>
</feature>
<feature type="domain" description="TrmE-type G" evidence="11">
    <location>
        <begin position="242"/>
        <end position="401"/>
    </location>
</feature>
<dbReference type="GO" id="GO:0030488">
    <property type="term" value="P:tRNA methylation"/>
    <property type="evidence" value="ECO:0007669"/>
    <property type="project" value="TreeGrafter"/>
</dbReference>
<comment type="caution">
    <text evidence="9">Lacks conserved residue(s) required for the propagation of feature annotation.</text>
</comment>
<organism evidence="12 13">
    <name type="scientific">Desulfosarcina ovata subsp. ovata</name>
    <dbReference type="NCBI Taxonomy" id="2752305"/>
    <lineage>
        <taxon>Bacteria</taxon>
        <taxon>Pseudomonadati</taxon>
        <taxon>Thermodesulfobacteriota</taxon>
        <taxon>Desulfobacteria</taxon>
        <taxon>Desulfobacterales</taxon>
        <taxon>Desulfosarcinaceae</taxon>
        <taxon>Desulfosarcina</taxon>
    </lineage>
</organism>
<keyword evidence="3 9" id="KW-0479">Metal-binding</keyword>
<dbReference type="Gene3D" id="3.40.50.300">
    <property type="entry name" value="P-loop containing nucleotide triphosphate hydrolases"/>
    <property type="match status" value="1"/>
</dbReference>
<feature type="binding site" evidence="9">
    <location>
        <position position="271"/>
    </location>
    <ligand>
        <name>K(+)</name>
        <dbReference type="ChEBI" id="CHEBI:29103"/>
    </ligand>
</feature>
<feature type="binding site" evidence="9">
    <location>
        <position position="143"/>
    </location>
    <ligand>
        <name>(6S)-5-formyl-5,6,7,8-tetrahydrofolate</name>
        <dbReference type="ChEBI" id="CHEBI:57457"/>
    </ligand>
</feature>
<dbReference type="InterPro" id="IPR005225">
    <property type="entry name" value="Small_GTP-bd"/>
</dbReference>
<proteinExistence type="inferred from homology"/>
<dbReference type="InterPro" id="IPR031168">
    <property type="entry name" value="G_TrmE"/>
</dbReference>
<dbReference type="InterPro" id="IPR004520">
    <property type="entry name" value="GTPase_MnmE"/>
</dbReference>
<dbReference type="AlphaFoldDB" id="A0A5K8AEU8"/>
<dbReference type="CDD" id="cd14858">
    <property type="entry name" value="TrmE_N"/>
    <property type="match status" value="1"/>
</dbReference>
<evidence type="ECO:0000256" key="1">
    <source>
        <dbReference type="ARBA" id="ARBA00011043"/>
    </source>
</evidence>
<dbReference type="InterPro" id="IPR018948">
    <property type="entry name" value="GTP-bd_TrmE_N"/>
</dbReference>
<feature type="binding site" evidence="9">
    <location>
        <position position="104"/>
    </location>
    <ligand>
        <name>(6S)-5-formyl-5,6,7,8-tetrahydrofolate</name>
        <dbReference type="ChEBI" id="CHEBI:57457"/>
    </ligand>
</feature>
<name>A0A5K8AEU8_9BACT</name>
<feature type="binding site" evidence="9">
    <location>
        <position position="273"/>
    </location>
    <ligand>
        <name>K(+)</name>
        <dbReference type="ChEBI" id="CHEBI:29103"/>
    </ligand>
</feature>
<evidence type="ECO:0000256" key="7">
    <source>
        <dbReference type="ARBA" id="ARBA00022958"/>
    </source>
</evidence>
<keyword evidence="6 9" id="KW-0460">Magnesium</keyword>
<comment type="cofactor">
    <cofactor evidence="9">
        <name>K(+)</name>
        <dbReference type="ChEBI" id="CHEBI:29103"/>
    </cofactor>
    <text evidence="9">Binds 1 potassium ion per subunit.</text>
</comment>
<dbReference type="InterPro" id="IPR025867">
    <property type="entry name" value="MnmE_helical"/>
</dbReference>
<dbReference type="Pfam" id="PF01926">
    <property type="entry name" value="MMR_HSR1"/>
    <property type="match status" value="1"/>
</dbReference>
<dbReference type="EMBL" id="AP021879">
    <property type="protein sequence ID" value="BBO90484.1"/>
    <property type="molecule type" value="Genomic_DNA"/>
</dbReference>
<comment type="similarity">
    <text evidence="1 9 10">Belongs to the TRAFAC class TrmE-Era-EngA-EngB-Septin-like GTPase superfamily. TrmE GTPase family.</text>
</comment>
<dbReference type="Pfam" id="PF10396">
    <property type="entry name" value="TrmE_N"/>
    <property type="match status" value="1"/>
</dbReference>
<dbReference type="EC" id="3.6.-.-" evidence="9"/>
<feature type="binding site" evidence="9">
    <location>
        <position position="31"/>
    </location>
    <ligand>
        <name>(6S)-5-formyl-5,6,7,8-tetrahydrofolate</name>
        <dbReference type="ChEBI" id="CHEBI:57457"/>
    </ligand>
</feature>
<dbReference type="Pfam" id="PF12631">
    <property type="entry name" value="MnmE_helical"/>
    <property type="match status" value="1"/>
</dbReference>
<dbReference type="Gene3D" id="3.30.1360.120">
    <property type="entry name" value="Probable tRNA modification gtpase trme, domain 1"/>
    <property type="match status" value="1"/>
</dbReference>
<feature type="binding site" evidence="9">
    <location>
        <position position="252"/>
    </location>
    <ligand>
        <name>K(+)</name>
        <dbReference type="ChEBI" id="CHEBI:29103"/>
    </ligand>
</feature>
<evidence type="ECO:0000256" key="6">
    <source>
        <dbReference type="ARBA" id="ARBA00022842"/>
    </source>
</evidence>
<evidence type="ECO:0000313" key="12">
    <source>
        <dbReference type="EMBL" id="BBO90484.1"/>
    </source>
</evidence>
<keyword evidence="13" id="KW-1185">Reference proteome</keyword>
<evidence type="ECO:0000256" key="3">
    <source>
        <dbReference type="ARBA" id="ARBA00022723"/>
    </source>
</evidence>
<keyword evidence="8 9" id="KW-0342">GTP-binding</keyword>
<evidence type="ECO:0000256" key="10">
    <source>
        <dbReference type="RuleBase" id="RU003313"/>
    </source>
</evidence>
<dbReference type="Proteomes" id="UP000422108">
    <property type="component" value="Chromosome"/>
</dbReference>
<dbReference type="FunFam" id="3.30.1360.120:FF:000003">
    <property type="entry name" value="tRNA modification GTPase MnmE"/>
    <property type="match status" value="1"/>
</dbReference>
<dbReference type="InterPro" id="IPR027266">
    <property type="entry name" value="TrmE/GcvT-like"/>
</dbReference>